<sequence>MMEWCLGQEVDDFVVPKDEDFWDRLPSPDSLWHWGINEPESFGWPDDIGAIKIATLHTEKLPKKLLFGEVGSQSSQDGVHSCGSDVNGGWTQDSPQRIHTTHDWPCFQFDDPMDDLFLYRVMPSDGSSTSMMSNLCCVSCNQQSECFGDCALSQSAGRDTGQVTTYNDSDNIDQSDGPSVKVLIPSDENGGSACLSETTSLDEYVLQEFEAVLTQLSEKTRLCFRDSLYRLAHNSNWQLPTQGLAEGAPDGSLRSRQTEAAESETNCIDRAVANLMFNKMDTDAPNLHPAMSAKVESCFLQLQLGLARSDTSFY</sequence>
<accession>A0AAD3XHS6</accession>
<evidence type="ECO:0000313" key="2">
    <source>
        <dbReference type="EMBL" id="GMH05082.1"/>
    </source>
</evidence>
<dbReference type="EMBL" id="BSYO01000005">
    <property type="protein sequence ID" value="GMH05082.1"/>
    <property type="molecule type" value="Genomic_DNA"/>
</dbReference>
<dbReference type="PANTHER" id="PTHR33334">
    <property type="entry name" value="PROTEIN LNK1"/>
    <property type="match status" value="1"/>
</dbReference>
<evidence type="ECO:0000313" key="3">
    <source>
        <dbReference type="Proteomes" id="UP001279734"/>
    </source>
</evidence>
<evidence type="ECO:0000256" key="1">
    <source>
        <dbReference type="SAM" id="MobiDB-lite"/>
    </source>
</evidence>
<name>A0AAD3XHS6_NEPGR</name>
<dbReference type="GO" id="GO:0006355">
    <property type="term" value="P:regulation of DNA-templated transcription"/>
    <property type="evidence" value="ECO:0007669"/>
    <property type="project" value="InterPro"/>
</dbReference>
<proteinExistence type="predicted"/>
<feature type="region of interest" description="Disordered" evidence="1">
    <location>
        <begin position="240"/>
        <end position="261"/>
    </location>
</feature>
<reference evidence="2" key="1">
    <citation type="submission" date="2023-05" db="EMBL/GenBank/DDBJ databases">
        <title>Nepenthes gracilis genome sequencing.</title>
        <authorList>
            <person name="Fukushima K."/>
        </authorList>
    </citation>
    <scope>NUCLEOTIDE SEQUENCE</scope>
    <source>
        <strain evidence="2">SING2019-196</strain>
    </source>
</reference>
<dbReference type="GO" id="GO:0007623">
    <property type="term" value="P:circadian rhythm"/>
    <property type="evidence" value="ECO:0007669"/>
    <property type="project" value="InterPro"/>
</dbReference>
<organism evidence="2 3">
    <name type="scientific">Nepenthes gracilis</name>
    <name type="common">Slender pitcher plant</name>
    <dbReference type="NCBI Taxonomy" id="150966"/>
    <lineage>
        <taxon>Eukaryota</taxon>
        <taxon>Viridiplantae</taxon>
        <taxon>Streptophyta</taxon>
        <taxon>Embryophyta</taxon>
        <taxon>Tracheophyta</taxon>
        <taxon>Spermatophyta</taxon>
        <taxon>Magnoliopsida</taxon>
        <taxon>eudicotyledons</taxon>
        <taxon>Gunneridae</taxon>
        <taxon>Pentapetalae</taxon>
        <taxon>Caryophyllales</taxon>
        <taxon>Nepenthaceae</taxon>
        <taxon>Nepenthes</taxon>
    </lineage>
</organism>
<dbReference type="AlphaFoldDB" id="A0AAD3XHS6"/>
<protein>
    <submittedName>
        <fullName evidence="2">Uncharacterized protein</fullName>
    </submittedName>
</protein>
<comment type="caution">
    <text evidence="2">The sequence shown here is derived from an EMBL/GenBank/DDBJ whole genome shotgun (WGS) entry which is preliminary data.</text>
</comment>
<keyword evidence="3" id="KW-1185">Reference proteome</keyword>
<dbReference type="InterPro" id="IPR039928">
    <property type="entry name" value="LNK"/>
</dbReference>
<dbReference type="PANTHER" id="PTHR33334:SF10">
    <property type="entry name" value="PROTEIN LNK4"/>
    <property type="match status" value="1"/>
</dbReference>
<gene>
    <name evidence="2" type="ORF">Nepgr_006922</name>
</gene>
<dbReference type="Proteomes" id="UP001279734">
    <property type="component" value="Unassembled WGS sequence"/>
</dbReference>